<dbReference type="GO" id="GO:0000056">
    <property type="term" value="P:ribosomal small subunit export from nucleus"/>
    <property type="evidence" value="ECO:0007669"/>
    <property type="project" value="TreeGrafter"/>
</dbReference>
<accession>A0A1J4JP30</accession>
<evidence type="ECO:0000256" key="4">
    <source>
        <dbReference type="ARBA" id="ARBA00022927"/>
    </source>
</evidence>
<dbReference type="GO" id="GO:0031267">
    <property type="term" value="F:small GTPase binding"/>
    <property type="evidence" value="ECO:0007669"/>
    <property type="project" value="InterPro"/>
</dbReference>
<evidence type="ECO:0000256" key="5">
    <source>
        <dbReference type="ARBA" id="ARBA00023242"/>
    </source>
</evidence>
<dbReference type="Pfam" id="PF18787">
    <property type="entry name" value="CRM1_repeat_3"/>
    <property type="match status" value="1"/>
</dbReference>
<comment type="similarity">
    <text evidence="2">Belongs to the exportin family.</text>
</comment>
<dbReference type="GeneID" id="94829057"/>
<dbReference type="RefSeq" id="XP_068352414.1">
    <property type="nucleotide sequence ID" value="XM_068494353.1"/>
</dbReference>
<dbReference type="PANTHER" id="PTHR11223">
    <property type="entry name" value="EXPORTIN 1/5"/>
    <property type="match status" value="1"/>
</dbReference>
<feature type="domain" description="Importin N-terminal" evidence="6">
    <location>
        <begin position="74"/>
        <end position="111"/>
    </location>
</feature>
<dbReference type="InterPro" id="IPR001494">
    <property type="entry name" value="Importin-beta_N"/>
</dbReference>
<dbReference type="GO" id="GO:0006611">
    <property type="term" value="P:protein export from nucleus"/>
    <property type="evidence" value="ECO:0007669"/>
    <property type="project" value="InterPro"/>
</dbReference>
<dbReference type="InterPro" id="IPR011989">
    <property type="entry name" value="ARM-like"/>
</dbReference>
<evidence type="ECO:0000256" key="3">
    <source>
        <dbReference type="ARBA" id="ARBA00022448"/>
    </source>
</evidence>
<evidence type="ECO:0000256" key="2">
    <source>
        <dbReference type="ARBA" id="ARBA00009466"/>
    </source>
</evidence>
<dbReference type="InterPro" id="IPR045065">
    <property type="entry name" value="XPO1/5"/>
</dbReference>
<proteinExistence type="inferred from homology"/>
<keyword evidence="4" id="KW-0653">Protein transport</keyword>
<dbReference type="InterPro" id="IPR040485">
    <property type="entry name" value="XPO1_repeat_3"/>
</dbReference>
<sequence length="1052" mass="119989">MPYSFKKMEYQSLLIPNSDIDTDILNRAVVFFQTADPNDPNRQTINEILTNFMERPDSFKCSFAVINGDYHAYTKFIAFQLLKKYIQGNWNNFPDDEKSNIRDFILVNIMKMIDEGQFHYTISMADSALIEILKYDWPNNWPSFLQELSNVSTDAPKLTNAFVILKSLADDISTGSNITKERKEEMKTSFINEFGIIYNLLSRGFDGEFSQMSKDVVFAALDALTSFISIVDGITLMNTPLLQGISTLLPNNDFVFHVFSLFGKLCEEIKNLSPQLNENIPNIFQMSIEQIFHVYSGQINFNCADPSDLLMLTNSVYSFYHYFADIIDPLQSGHVVSIVLGWMCQITKEFDNDEDAVFPCVIQFWECVFSRFYKMMIRDKVTYPLFMLIYVQPLSGVIPILIEKIVPPYTIMVNQHNTKAEVNMSSYQSTLYDTFHKLLVFAFHLLKDQVSAAIMEQISLIQNGGWSIQTLNSISWTIGALSKALSPEENSHLMGIIIPIYLAIINQNKSGEIYEAAACGLLFLCSRESNYFRHSPDFLKSLVQQIYSYLLDDNSNVLNAVALYTFISLSKSCKQTFFAPIQDSNSTIYDVLNNFPVLLKKLMNKPFIQAGLMNSIGGIIILCPDNDEFNNLLNIFISPITELFMTEIKNCVTSNGNEPTITPENVKKILYFMEIIKELPDSLGGLSISFLMRIKDDLNQIYQVASTTALNLLSSENVNSQFLPSYIDLLNAILKVFYVTLTFSASNNRNIEAIIQQSFSFAENFNQIPPPIIPASILSLMGVIFLRFSNKIQSMMEGVYTTIFLPVVDIIRHDYDTLFDLRVEMLVFIRGLIRGAPQFVLDMNEESLEILLKTMNWLAHHPYHEISESAIERYYDLIKVFNPVNPSSTNSNLTFDENNISKISAFFTKYSLRFAVEMFELMSDPIYKFGFDKQTLVLINIFNIPNFAACLPALTQQVSAIFQIANMENFLMSLGQASNSINNFREIMKDFIIQAKHYSPKDPALCTLELFIQKRIEAVENENIPGLEIEIPKANVEEEVDIVNEIFSGMTF</sequence>
<dbReference type="GO" id="GO:0005634">
    <property type="term" value="C:nucleus"/>
    <property type="evidence" value="ECO:0007669"/>
    <property type="project" value="UniProtKB-SubCell"/>
</dbReference>
<dbReference type="Proteomes" id="UP000179807">
    <property type="component" value="Unassembled WGS sequence"/>
</dbReference>
<dbReference type="AlphaFoldDB" id="A0A1J4JP30"/>
<dbReference type="EMBL" id="MLAK01001015">
    <property type="protein sequence ID" value="OHS99277.1"/>
    <property type="molecule type" value="Genomic_DNA"/>
</dbReference>
<keyword evidence="5" id="KW-0539">Nucleus</keyword>
<dbReference type="InterPro" id="IPR016024">
    <property type="entry name" value="ARM-type_fold"/>
</dbReference>
<dbReference type="SUPFAM" id="SSF48371">
    <property type="entry name" value="ARM repeat"/>
    <property type="match status" value="1"/>
</dbReference>
<dbReference type="PROSITE" id="PS50166">
    <property type="entry name" value="IMPORTIN_B_NT"/>
    <property type="match status" value="1"/>
</dbReference>
<dbReference type="PANTHER" id="PTHR11223:SF2">
    <property type="entry name" value="EXPORTIN-1"/>
    <property type="match status" value="1"/>
</dbReference>
<keyword evidence="3" id="KW-0813">Transport</keyword>
<evidence type="ECO:0000313" key="8">
    <source>
        <dbReference type="Proteomes" id="UP000179807"/>
    </source>
</evidence>
<dbReference type="VEuPathDB" id="TrichDB:TRFO_08546"/>
<dbReference type="InterPro" id="IPR013598">
    <property type="entry name" value="Exportin-1/Importin-b-like"/>
</dbReference>
<dbReference type="GO" id="GO:0005049">
    <property type="term" value="F:nuclear export signal receptor activity"/>
    <property type="evidence" value="ECO:0007669"/>
    <property type="project" value="InterPro"/>
</dbReference>
<dbReference type="OrthoDB" id="2215036at2759"/>
<dbReference type="GO" id="GO:0005737">
    <property type="term" value="C:cytoplasm"/>
    <property type="evidence" value="ECO:0007669"/>
    <property type="project" value="TreeGrafter"/>
</dbReference>
<gene>
    <name evidence="7" type="ORF">TRFO_08546</name>
</gene>
<evidence type="ECO:0000256" key="1">
    <source>
        <dbReference type="ARBA" id="ARBA00004123"/>
    </source>
</evidence>
<comment type="subcellular location">
    <subcellularLocation>
        <location evidence="1">Nucleus</location>
    </subcellularLocation>
</comment>
<dbReference type="Pfam" id="PF03810">
    <property type="entry name" value="IBN_N"/>
    <property type="match status" value="1"/>
</dbReference>
<dbReference type="Pfam" id="PF08389">
    <property type="entry name" value="Xpo1"/>
    <property type="match status" value="1"/>
</dbReference>
<reference evidence="7" key="1">
    <citation type="submission" date="2016-10" db="EMBL/GenBank/DDBJ databases">
        <authorList>
            <person name="Benchimol M."/>
            <person name="Almeida L.G."/>
            <person name="Vasconcelos A.T."/>
            <person name="Perreira-Neves A."/>
            <person name="Rosa I.A."/>
            <person name="Tasca T."/>
            <person name="Bogo M.R."/>
            <person name="de Souza W."/>
        </authorList>
    </citation>
    <scope>NUCLEOTIDE SEQUENCE [LARGE SCALE GENOMIC DNA]</scope>
    <source>
        <strain evidence="7">K</strain>
    </source>
</reference>
<dbReference type="Pfam" id="PF08767">
    <property type="entry name" value="CRM1_C"/>
    <property type="match status" value="1"/>
</dbReference>
<keyword evidence="8" id="KW-1185">Reference proteome</keyword>
<name>A0A1J4JP30_9EUKA</name>
<dbReference type="GO" id="GO:0000055">
    <property type="term" value="P:ribosomal large subunit export from nucleus"/>
    <property type="evidence" value="ECO:0007669"/>
    <property type="project" value="TreeGrafter"/>
</dbReference>
<organism evidence="7 8">
    <name type="scientific">Tritrichomonas foetus</name>
    <dbReference type="NCBI Taxonomy" id="1144522"/>
    <lineage>
        <taxon>Eukaryota</taxon>
        <taxon>Metamonada</taxon>
        <taxon>Parabasalia</taxon>
        <taxon>Tritrichomonadida</taxon>
        <taxon>Tritrichomonadidae</taxon>
        <taxon>Tritrichomonas</taxon>
    </lineage>
</organism>
<comment type="caution">
    <text evidence="7">The sequence shown here is derived from an EMBL/GenBank/DDBJ whole genome shotgun (WGS) entry which is preliminary data.</text>
</comment>
<evidence type="ECO:0000259" key="6">
    <source>
        <dbReference type="PROSITE" id="PS50166"/>
    </source>
</evidence>
<dbReference type="Gene3D" id="1.25.10.10">
    <property type="entry name" value="Leucine-rich Repeat Variant"/>
    <property type="match status" value="1"/>
</dbReference>
<evidence type="ECO:0000313" key="7">
    <source>
        <dbReference type="EMBL" id="OHS99277.1"/>
    </source>
</evidence>
<dbReference type="InterPro" id="IPR014877">
    <property type="entry name" value="XPO1_C_dom"/>
</dbReference>
<protein>
    <recommendedName>
        <fullName evidence="6">Importin N-terminal domain-containing protein</fullName>
    </recommendedName>
</protein>